<evidence type="ECO:0000313" key="3">
    <source>
        <dbReference type="Proteomes" id="UP000591735"/>
    </source>
</evidence>
<keyword evidence="1" id="KW-0472">Membrane</keyword>
<dbReference type="AlphaFoldDB" id="A0A840U9M4"/>
<reference evidence="2 3" key="1">
    <citation type="submission" date="2020-08" db="EMBL/GenBank/DDBJ databases">
        <title>Genomic Encyclopedia of Type Strains, Phase IV (KMG-IV): sequencing the most valuable type-strain genomes for metagenomic binning, comparative biology and taxonomic classification.</title>
        <authorList>
            <person name="Goeker M."/>
        </authorList>
    </citation>
    <scope>NUCLEOTIDE SEQUENCE [LARGE SCALE GENOMIC DNA]</scope>
    <source>
        <strain evidence="2 3">DSM 22359</strain>
    </source>
</reference>
<comment type="caution">
    <text evidence="2">The sequence shown here is derived from an EMBL/GenBank/DDBJ whole genome shotgun (WGS) entry which is preliminary data.</text>
</comment>
<accession>A0A840U9M4</accession>
<keyword evidence="1" id="KW-0812">Transmembrane</keyword>
<sequence length="102" mass="10968">MRKYLLISEFSCLAVLLASMAWLGNSSGGEAPPAATAWLLVPALASLGVFLSFLGLMYLRWVASSEQSAPRHKIVFALLTITLLSLWVYGIANTWSGLHSAA</sequence>
<feature type="transmembrane region" description="Helical" evidence="1">
    <location>
        <begin position="74"/>
        <end position="92"/>
    </location>
</feature>
<dbReference type="EMBL" id="JACHFE010000003">
    <property type="protein sequence ID" value="MBB5320903.1"/>
    <property type="molecule type" value="Genomic_DNA"/>
</dbReference>
<protein>
    <submittedName>
        <fullName evidence="2">Uncharacterized protein</fullName>
    </submittedName>
</protein>
<evidence type="ECO:0000256" key="1">
    <source>
        <dbReference type="SAM" id="Phobius"/>
    </source>
</evidence>
<dbReference type="Proteomes" id="UP000591735">
    <property type="component" value="Unassembled WGS sequence"/>
</dbReference>
<feature type="transmembrane region" description="Helical" evidence="1">
    <location>
        <begin position="38"/>
        <end position="62"/>
    </location>
</feature>
<organism evidence="2 3">
    <name type="scientific">Marinobacter oulmenensis</name>
    <dbReference type="NCBI Taxonomy" id="643747"/>
    <lineage>
        <taxon>Bacteria</taxon>
        <taxon>Pseudomonadati</taxon>
        <taxon>Pseudomonadota</taxon>
        <taxon>Gammaproteobacteria</taxon>
        <taxon>Pseudomonadales</taxon>
        <taxon>Marinobacteraceae</taxon>
        <taxon>Marinobacter</taxon>
    </lineage>
</organism>
<name>A0A840U9M4_9GAMM</name>
<keyword evidence="1" id="KW-1133">Transmembrane helix</keyword>
<proteinExistence type="predicted"/>
<gene>
    <name evidence="2" type="ORF">HNR38_001389</name>
</gene>
<evidence type="ECO:0000313" key="2">
    <source>
        <dbReference type="EMBL" id="MBB5320903.1"/>
    </source>
</evidence>
<dbReference type="RefSeq" id="WP_183701189.1">
    <property type="nucleotide sequence ID" value="NZ_JACHFE010000003.1"/>
</dbReference>
<keyword evidence="3" id="KW-1185">Reference proteome</keyword>